<protein>
    <submittedName>
        <fullName evidence="1">T-cell immunomodulatory protein</fullName>
    </submittedName>
</protein>
<evidence type="ECO:0000313" key="1">
    <source>
        <dbReference type="EMBL" id="JAR99683.1"/>
    </source>
</evidence>
<organism evidence="1">
    <name type="scientific">Triatoma infestans</name>
    <name type="common">Assassin bug</name>
    <dbReference type="NCBI Taxonomy" id="30076"/>
    <lineage>
        <taxon>Eukaryota</taxon>
        <taxon>Metazoa</taxon>
        <taxon>Ecdysozoa</taxon>
        <taxon>Arthropoda</taxon>
        <taxon>Hexapoda</taxon>
        <taxon>Insecta</taxon>
        <taxon>Pterygota</taxon>
        <taxon>Neoptera</taxon>
        <taxon>Paraneoptera</taxon>
        <taxon>Hemiptera</taxon>
        <taxon>Heteroptera</taxon>
        <taxon>Panheteroptera</taxon>
        <taxon>Cimicomorpha</taxon>
        <taxon>Reduviidae</taxon>
        <taxon>Triatominae</taxon>
        <taxon>Triatoma</taxon>
    </lineage>
</organism>
<sequence>SKFLVYCSSDLLRFPADVFFYIAWIRLDGVAQNKQ</sequence>
<feature type="non-terminal residue" evidence="1">
    <location>
        <position position="1"/>
    </location>
</feature>
<dbReference type="AlphaFoldDB" id="A0A170Y917"/>
<reference evidence="1" key="1">
    <citation type="submission" date="2016-04" db="EMBL/GenBank/DDBJ databases">
        <authorList>
            <person name="Calderon-Fernandez G.M.Sr."/>
        </authorList>
    </citation>
    <scope>NUCLEOTIDE SEQUENCE</scope>
    <source>
        <strain evidence="1">Int1</strain>
        <tissue evidence="1">Integument</tissue>
    </source>
</reference>
<dbReference type="EMBL" id="GEMB01003534">
    <property type="protein sequence ID" value="JAR99683.1"/>
    <property type="molecule type" value="Transcribed_RNA"/>
</dbReference>
<proteinExistence type="predicted"/>
<reference evidence="1" key="2">
    <citation type="journal article" date="2017" name="J. Med. Entomol.">
        <title>Transcriptome Analysis of the Triatoma infestans (Hemiptera: Reduviidae) Integument.</title>
        <authorList>
            <person name="Calderon-Fernandez G.M."/>
            <person name="Moriconi D.E."/>
            <person name="Dulbecco A.B."/>
            <person name="Juarez M.P."/>
        </authorList>
    </citation>
    <scope>NUCLEOTIDE SEQUENCE</scope>
    <source>
        <strain evidence="1">Int1</strain>
        <tissue evidence="1">Integument</tissue>
    </source>
</reference>
<name>A0A170Y917_TRIIF</name>
<accession>A0A170Y917</accession>